<evidence type="ECO:0000313" key="1">
    <source>
        <dbReference type="EMBL" id="JAD28702.1"/>
    </source>
</evidence>
<protein>
    <submittedName>
        <fullName evidence="1">Uncharacterized protein</fullName>
    </submittedName>
</protein>
<dbReference type="EMBL" id="GBRH01269193">
    <property type="protein sequence ID" value="JAD28702.1"/>
    <property type="molecule type" value="Transcribed_RNA"/>
</dbReference>
<reference evidence="1" key="1">
    <citation type="submission" date="2014-09" db="EMBL/GenBank/DDBJ databases">
        <authorList>
            <person name="Magalhaes I.L.F."/>
            <person name="Oliveira U."/>
            <person name="Santos F.R."/>
            <person name="Vidigal T.H.D.A."/>
            <person name="Brescovit A.D."/>
            <person name="Santos A.J."/>
        </authorList>
    </citation>
    <scope>NUCLEOTIDE SEQUENCE</scope>
    <source>
        <tissue evidence="1">Shoot tissue taken approximately 20 cm above the soil surface</tissue>
    </source>
</reference>
<proteinExistence type="predicted"/>
<reference evidence="1" key="2">
    <citation type="journal article" date="2015" name="Data Brief">
        <title>Shoot transcriptome of the giant reed, Arundo donax.</title>
        <authorList>
            <person name="Barrero R.A."/>
            <person name="Guerrero F.D."/>
            <person name="Moolhuijzen P."/>
            <person name="Goolsby J.A."/>
            <person name="Tidwell J."/>
            <person name="Bellgard S.E."/>
            <person name="Bellgard M.I."/>
        </authorList>
    </citation>
    <scope>NUCLEOTIDE SEQUENCE</scope>
    <source>
        <tissue evidence="1">Shoot tissue taken approximately 20 cm above the soil surface</tissue>
    </source>
</reference>
<name>A0A0A8Z1G6_ARUDO</name>
<dbReference type="AlphaFoldDB" id="A0A0A8Z1G6"/>
<organism evidence="1">
    <name type="scientific">Arundo donax</name>
    <name type="common">Giant reed</name>
    <name type="synonym">Donax arundinaceus</name>
    <dbReference type="NCBI Taxonomy" id="35708"/>
    <lineage>
        <taxon>Eukaryota</taxon>
        <taxon>Viridiplantae</taxon>
        <taxon>Streptophyta</taxon>
        <taxon>Embryophyta</taxon>
        <taxon>Tracheophyta</taxon>
        <taxon>Spermatophyta</taxon>
        <taxon>Magnoliopsida</taxon>
        <taxon>Liliopsida</taxon>
        <taxon>Poales</taxon>
        <taxon>Poaceae</taxon>
        <taxon>PACMAD clade</taxon>
        <taxon>Arundinoideae</taxon>
        <taxon>Arundineae</taxon>
        <taxon>Arundo</taxon>
    </lineage>
</organism>
<accession>A0A0A8Z1G6</accession>
<sequence length="42" mass="5131">MYILRVNHCLCFYPLNTSKAKPQTKCNRKFIQQRWNYNGKHS</sequence>